<evidence type="ECO:0000313" key="2">
    <source>
        <dbReference type="EMBL" id="KAL3753939.1"/>
    </source>
</evidence>
<comment type="caution">
    <text evidence="2">The sequence shown here is derived from an EMBL/GenBank/DDBJ whole genome shotgun (WGS) entry which is preliminary data.</text>
</comment>
<dbReference type="EMBL" id="JBJKBG010000001">
    <property type="protein sequence ID" value="KAL3753939.1"/>
    <property type="molecule type" value="Genomic_DNA"/>
</dbReference>
<dbReference type="AlphaFoldDB" id="A0ABD3LQB0"/>
<accession>A0ABD3LQB0</accession>
<proteinExistence type="predicted"/>
<gene>
    <name evidence="2" type="ORF">ACJRO7_001219</name>
</gene>
<evidence type="ECO:0000256" key="1">
    <source>
        <dbReference type="SAM" id="Phobius"/>
    </source>
</evidence>
<feature type="transmembrane region" description="Helical" evidence="1">
    <location>
        <begin position="59"/>
        <end position="80"/>
    </location>
</feature>
<organism evidence="2 3">
    <name type="scientific">Eucalyptus globulus</name>
    <name type="common">Tasmanian blue gum</name>
    <dbReference type="NCBI Taxonomy" id="34317"/>
    <lineage>
        <taxon>Eukaryota</taxon>
        <taxon>Viridiplantae</taxon>
        <taxon>Streptophyta</taxon>
        <taxon>Embryophyta</taxon>
        <taxon>Tracheophyta</taxon>
        <taxon>Spermatophyta</taxon>
        <taxon>Magnoliopsida</taxon>
        <taxon>eudicotyledons</taxon>
        <taxon>Gunneridae</taxon>
        <taxon>Pentapetalae</taxon>
        <taxon>rosids</taxon>
        <taxon>malvids</taxon>
        <taxon>Myrtales</taxon>
        <taxon>Myrtaceae</taxon>
        <taxon>Myrtoideae</taxon>
        <taxon>Eucalypteae</taxon>
        <taxon>Eucalyptus</taxon>
    </lineage>
</organism>
<keyword evidence="1" id="KW-1133">Transmembrane helix</keyword>
<dbReference type="Proteomes" id="UP001634007">
    <property type="component" value="Unassembled WGS sequence"/>
</dbReference>
<sequence length="114" mass="12621">MAGLKSRKGVVPASTTDVLFPEACDIAKFVHTLNWAINFIIMIMIRAESMRPFLGTFKALLLSTLITYALSVASVLLVYRETMRVSEKICRHLSMVLTAANTAVMLVLGQIYVL</sequence>
<keyword evidence="1" id="KW-0812">Transmembrane</keyword>
<keyword evidence="1" id="KW-0472">Membrane</keyword>
<evidence type="ECO:0000313" key="3">
    <source>
        <dbReference type="Proteomes" id="UP001634007"/>
    </source>
</evidence>
<protein>
    <submittedName>
        <fullName evidence="2">Uncharacterized protein</fullName>
    </submittedName>
</protein>
<keyword evidence="3" id="KW-1185">Reference proteome</keyword>
<name>A0ABD3LQB0_EUCGL</name>
<feature type="transmembrane region" description="Helical" evidence="1">
    <location>
        <begin position="29"/>
        <end position="47"/>
    </location>
</feature>
<reference evidence="2 3" key="1">
    <citation type="submission" date="2024-11" db="EMBL/GenBank/DDBJ databases">
        <title>Chromosome-level genome assembly of Eucalyptus globulus Labill. provides insights into its genome evolution.</title>
        <authorList>
            <person name="Li X."/>
        </authorList>
    </citation>
    <scope>NUCLEOTIDE SEQUENCE [LARGE SCALE GENOMIC DNA]</scope>
    <source>
        <strain evidence="2">CL2024</strain>
        <tissue evidence="2">Fresh tender leaves</tissue>
    </source>
</reference>
<feature type="transmembrane region" description="Helical" evidence="1">
    <location>
        <begin position="92"/>
        <end position="113"/>
    </location>
</feature>